<organism evidence="1 2">
    <name type="scientific">Pseudomonas monteilii</name>
    <dbReference type="NCBI Taxonomy" id="76759"/>
    <lineage>
        <taxon>Bacteria</taxon>
        <taxon>Pseudomonadati</taxon>
        <taxon>Pseudomonadota</taxon>
        <taxon>Gammaproteobacteria</taxon>
        <taxon>Pseudomonadales</taxon>
        <taxon>Pseudomonadaceae</taxon>
        <taxon>Pseudomonas</taxon>
    </lineage>
</organism>
<name>A0A399M6J4_9PSED</name>
<dbReference type="EMBL" id="QWLL01000030">
    <property type="protein sequence ID" value="RII77390.1"/>
    <property type="molecule type" value="Genomic_DNA"/>
</dbReference>
<evidence type="ECO:0000313" key="1">
    <source>
        <dbReference type="EMBL" id="RII77390.1"/>
    </source>
</evidence>
<proteinExistence type="predicted"/>
<sequence length="68" mass="7840">MYLLWFEDFTAATLLLIARNKALGLAIHRFESKPRMKRKLASVQDCLLMLSIGVAYTKALFLWLHSIT</sequence>
<protein>
    <submittedName>
        <fullName evidence="1">Uncharacterized protein</fullName>
    </submittedName>
</protein>
<dbReference type="AlphaFoldDB" id="A0A399M6J4"/>
<gene>
    <name evidence="1" type="ORF">D0894_12330</name>
</gene>
<reference evidence="1 2" key="1">
    <citation type="submission" date="2018-08" db="EMBL/GenBank/DDBJ databases">
        <title>Draft genome sequence of the cyanotroph, Pseudomonas monteilii BCN3.</title>
        <authorList>
            <person name="Jones L.B."/>
            <person name="Kunz D.A."/>
        </authorList>
    </citation>
    <scope>NUCLEOTIDE SEQUENCE [LARGE SCALE GENOMIC DNA]</scope>
    <source>
        <strain evidence="1 2">BCN3</strain>
    </source>
</reference>
<evidence type="ECO:0000313" key="2">
    <source>
        <dbReference type="Proteomes" id="UP000265875"/>
    </source>
</evidence>
<accession>A0A399M6J4</accession>
<comment type="caution">
    <text evidence="1">The sequence shown here is derived from an EMBL/GenBank/DDBJ whole genome shotgun (WGS) entry which is preliminary data.</text>
</comment>
<dbReference type="Proteomes" id="UP000265875">
    <property type="component" value="Unassembled WGS sequence"/>
</dbReference>